<dbReference type="Pfam" id="PF12796">
    <property type="entry name" value="Ank_2"/>
    <property type="match status" value="2"/>
</dbReference>
<comment type="caution">
    <text evidence="5">The sequence shown here is derived from an EMBL/GenBank/DDBJ whole genome shotgun (WGS) entry which is preliminary data.</text>
</comment>
<evidence type="ECO:0000256" key="1">
    <source>
        <dbReference type="ARBA" id="ARBA00022737"/>
    </source>
</evidence>
<dbReference type="SUPFAM" id="SSF48403">
    <property type="entry name" value="Ankyrin repeat"/>
    <property type="match status" value="1"/>
</dbReference>
<dbReference type="InterPro" id="IPR008962">
    <property type="entry name" value="PapD-like_sf"/>
</dbReference>
<dbReference type="PANTHER" id="PTHR24198">
    <property type="entry name" value="ANKYRIN REPEAT AND PROTEIN KINASE DOMAIN-CONTAINING PROTEIN"/>
    <property type="match status" value="1"/>
</dbReference>
<feature type="repeat" description="ANK" evidence="3">
    <location>
        <begin position="289"/>
        <end position="311"/>
    </location>
</feature>
<dbReference type="PANTHER" id="PTHR24198:SF165">
    <property type="entry name" value="ANKYRIN REPEAT-CONTAINING PROTEIN-RELATED"/>
    <property type="match status" value="1"/>
</dbReference>
<dbReference type="EMBL" id="JAVXUO010000638">
    <property type="protein sequence ID" value="KAK2990552.1"/>
    <property type="molecule type" value="Genomic_DNA"/>
</dbReference>
<evidence type="ECO:0000256" key="3">
    <source>
        <dbReference type="PROSITE-ProRule" id="PRU00023"/>
    </source>
</evidence>
<accession>A0AA88RQN7</accession>
<keyword evidence="1" id="KW-0677">Repeat</keyword>
<dbReference type="InterPro" id="IPR002110">
    <property type="entry name" value="Ankyrin_rpt"/>
</dbReference>
<dbReference type="SUPFAM" id="SSF49354">
    <property type="entry name" value="PapD-like"/>
    <property type="match status" value="1"/>
</dbReference>
<dbReference type="PRINTS" id="PR01415">
    <property type="entry name" value="ANKYRIN"/>
</dbReference>
<evidence type="ECO:0000313" key="5">
    <source>
        <dbReference type="EMBL" id="KAK2990552.1"/>
    </source>
</evidence>
<dbReference type="GO" id="GO:0005737">
    <property type="term" value="C:cytoplasm"/>
    <property type="evidence" value="ECO:0007669"/>
    <property type="project" value="TreeGrafter"/>
</dbReference>
<evidence type="ECO:0000259" key="4">
    <source>
        <dbReference type="PROSITE" id="PS50202"/>
    </source>
</evidence>
<evidence type="ECO:0000313" key="6">
    <source>
        <dbReference type="Proteomes" id="UP001187471"/>
    </source>
</evidence>
<feature type="repeat" description="ANK" evidence="3">
    <location>
        <begin position="158"/>
        <end position="190"/>
    </location>
</feature>
<keyword evidence="2 3" id="KW-0040">ANK repeat</keyword>
<name>A0AA88RQN7_9ASTE</name>
<dbReference type="AlphaFoldDB" id="A0AA88RQN7"/>
<feature type="repeat" description="ANK" evidence="3">
    <location>
        <begin position="377"/>
        <end position="409"/>
    </location>
</feature>
<dbReference type="PROSITE" id="PS50297">
    <property type="entry name" value="ANK_REP_REGION"/>
    <property type="match status" value="5"/>
</dbReference>
<dbReference type="Proteomes" id="UP001187471">
    <property type="component" value="Unassembled WGS sequence"/>
</dbReference>
<dbReference type="InterPro" id="IPR000535">
    <property type="entry name" value="MSP_dom"/>
</dbReference>
<proteinExistence type="predicted"/>
<gene>
    <name evidence="5" type="ORF">RJ640_019832</name>
</gene>
<protein>
    <recommendedName>
        <fullName evidence="4">MSP domain-containing protein</fullName>
    </recommendedName>
</protein>
<reference evidence="5" key="1">
    <citation type="submission" date="2022-12" db="EMBL/GenBank/DDBJ databases">
        <title>Draft genome assemblies for two species of Escallonia (Escalloniales).</title>
        <authorList>
            <person name="Chanderbali A."/>
            <person name="Dervinis C."/>
            <person name="Anghel I."/>
            <person name="Soltis D."/>
            <person name="Soltis P."/>
            <person name="Zapata F."/>
        </authorList>
    </citation>
    <scope>NUCLEOTIDE SEQUENCE</scope>
    <source>
        <strain evidence="5">UCBG92.1500</strain>
        <tissue evidence="5">Leaf</tissue>
    </source>
</reference>
<dbReference type="PROSITE" id="PS50202">
    <property type="entry name" value="MSP"/>
    <property type="match status" value="1"/>
</dbReference>
<keyword evidence="6" id="KW-1185">Reference proteome</keyword>
<feature type="domain" description="MSP" evidence="4">
    <location>
        <begin position="2"/>
        <end position="125"/>
    </location>
</feature>
<dbReference type="Gene3D" id="2.60.40.10">
    <property type="entry name" value="Immunoglobulins"/>
    <property type="match status" value="1"/>
</dbReference>
<organism evidence="5 6">
    <name type="scientific">Escallonia rubra</name>
    <dbReference type="NCBI Taxonomy" id="112253"/>
    <lineage>
        <taxon>Eukaryota</taxon>
        <taxon>Viridiplantae</taxon>
        <taxon>Streptophyta</taxon>
        <taxon>Embryophyta</taxon>
        <taxon>Tracheophyta</taxon>
        <taxon>Spermatophyta</taxon>
        <taxon>Magnoliopsida</taxon>
        <taxon>eudicotyledons</taxon>
        <taxon>Gunneridae</taxon>
        <taxon>Pentapetalae</taxon>
        <taxon>asterids</taxon>
        <taxon>campanulids</taxon>
        <taxon>Escalloniales</taxon>
        <taxon>Escalloniaceae</taxon>
        <taxon>Escallonia</taxon>
    </lineage>
</organism>
<dbReference type="InterPro" id="IPR013783">
    <property type="entry name" value="Ig-like_fold"/>
</dbReference>
<feature type="repeat" description="ANK" evidence="3">
    <location>
        <begin position="410"/>
        <end position="442"/>
    </location>
</feature>
<dbReference type="SMART" id="SM00248">
    <property type="entry name" value="ANK"/>
    <property type="match status" value="7"/>
</dbReference>
<sequence>MDRLVKPDVKELSLSFTRSGRCSATFRLTNLMHTMSVAVSLSTTNPSLFSFAHPFSVIPPLSTSSFTLLLSQQSDHPPLSTPLDTILVKSSMLPTGKAHPDDLRRLFSKPGPHVFKDATIPISFVGPDVVEFLLTPSHKALEISFLLSKAISFCDEFQLVSLLKSAASRGNAYFVSALIDAGADVSSRDPDGVSAMSVAVKSGDIDIVELLIDAGYVLDNMLDRFLHDAAEMDRVELMEVLCLGYLDMDVNATDLDGRTALHIAAIRGHVEAVRFLVSVGCDPEVVDSNGWTALHCAASEGHVEAVELLLNCSTYAKYAVTKEGKTAFALAVDKGYVGLYDILHLGDVLHRAARIDDIHGMKSCIAEGGKVNGRDQNGWTPLHRAAFKGRIESVKLLLSHGAQVDVVDDAGYTPLHRAVEAGHVQVALYLVARGARANMKGLIGVVPLHLDSFKNHPSLVTPLCQEKERA</sequence>
<feature type="repeat" description="ANK" evidence="3">
    <location>
        <begin position="256"/>
        <end position="288"/>
    </location>
</feature>
<dbReference type="PROSITE" id="PS50088">
    <property type="entry name" value="ANK_REPEAT"/>
    <property type="match status" value="6"/>
</dbReference>
<feature type="repeat" description="ANK" evidence="3">
    <location>
        <begin position="191"/>
        <end position="215"/>
    </location>
</feature>
<dbReference type="Gene3D" id="1.25.40.20">
    <property type="entry name" value="Ankyrin repeat-containing domain"/>
    <property type="match status" value="3"/>
</dbReference>
<evidence type="ECO:0000256" key="2">
    <source>
        <dbReference type="ARBA" id="ARBA00023043"/>
    </source>
</evidence>
<dbReference type="InterPro" id="IPR036770">
    <property type="entry name" value="Ankyrin_rpt-contain_sf"/>
</dbReference>